<keyword evidence="3 7" id="KW-0808">Transferase</keyword>
<dbReference type="InterPro" id="IPR011004">
    <property type="entry name" value="Trimer_LpxA-like_sf"/>
</dbReference>
<dbReference type="NCBIfam" id="NF003657">
    <property type="entry name" value="PRK05289.1"/>
    <property type="match status" value="1"/>
</dbReference>
<dbReference type="EMBL" id="CP035108">
    <property type="protein sequence ID" value="QAR34031.1"/>
    <property type="molecule type" value="Genomic_DNA"/>
</dbReference>
<feature type="domain" description="UDP N-acetylglucosamine O-acyltransferase C-terminal" evidence="6">
    <location>
        <begin position="174"/>
        <end position="252"/>
    </location>
</feature>
<dbReference type="SUPFAM" id="SSF51161">
    <property type="entry name" value="Trimeric LpxA-like enzymes"/>
    <property type="match status" value="1"/>
</dbReference>
<dbReference type="GO" id="GO:0016020">
    <property type="term" value="C:membrane"/>
    <property type="evidence" value="ECO:0007669"/>
    <property type="project" value="GOC"/>
</dbReference>
<dbReference type="PANTHER" id="PTHR43480:SF1">
    <property type="entry name" value="ACYL-[ACYL-CARRIER-PROTEIN]--UDP-N-ACETYLGLUCOSAMINE O-ACYLTRANSFERASE, MITOCHONDRIAL-RELATED"/>
    <property type="match status" value="1"/>
</dbReference>
<dbReference type="AlphaFoldDB" id="A0A410K0Z7"/>
<keyword evidence="5 7" id="KW-0012">Acyltransferase</keyword>
<evidence type="ECO:0000256" key="3">
    <source>
        <dbReference type="ARBA" id="ARBA00022679"/>
    </source>
</evidence>
<keyword evidence="8" id="KW-1185">Reference proteome</keyword>
<dbReference type="GO" id="GO:0009245">
    <property type="term" value="P:lipid A biosynthetic process"/>
    <property type="evidence" value="ECO:0007669"/>
    <property type="project" value="UniProtKB-KW"/>
</dbReference>
<evidence type="ECO:0000313" key="8">
    <source>
        <dbReference type="Proteomes" id="UP000287502"/>
    </source>
</evidence>
<sequence>MISPLAYVDPGSEVHETAVIERGAYVGKGCRIGAGVKVGVNAVVEIHTEIGEGTVICANAHVGGAPQDTGFKGEDTKLKIGKNCVIREFATIHRATTKENWITLVGDNCYLMTGSHIAHDSVVGNNVILTNYSCTAGHVHVGDFTVFGGYAAVHQFTRIGSMVMLGNRASVTKDVPHFCLYADDGIPGLNIVGLRRRGMSSEARLELKKALHIYGNLSNPWESVPSLLKELTQFDEIKMFIDFIEAPSKRGFSRR</sequence>
<evidence type="ECO:0000313" key="7">
    <source>
        <dbReference type="EMBL" id="QAR34031.1"/>
    </source>
</evidence>
<dbReference type="Pfam" id="PF00132">
    <property type="entry name" value="Hexapep"/>
    <property type="match status" value="1"/>
</dbReference>
<name>A0A410K0Z7_9BACT</name>
<keyword evidence="1" id="KW-0444">Lipid biosynthesis</keyword>
<evidence type="ECO:0000256" key="1">
    <source>
        <dbReference type="ARBA" id="ARBA00022516"/>
    </source>
</evidence>
<dbReference type="OrthoDB" id="9807278at2"/>
<evidence type="ECO:0000256" key="2">
    <source>
        <dbReference type="ARBA" id="ARBA00022556"/>
    </source>
</evidence>
<dbReference type="Proteomes" id="UP000287502">
    <property type="component" value="Chromosome"/>
</dbReference>
<accession>A0A410K0Z7</accession>
<dbReference type="PIRSF" id="PIRSF000456">
    <property type="entry name" value="UDP-GlcNAc_acltr"/>
    <property type="match status" value="1"/>
</dbReference>
<proteinExistence type="predicted"/>
<evidence type="ECO:0000256" key="5">
    <source>
        <dbReference type="ARBA" id="ARBA00023315"/>
    </source>
</evidence>
<dbReference type="NCBIfam" id="TIGR01852">
    <property type="entry name" value="lipid_A_lpxA"/>
    <property type="match status" value="1"/>
</dbReference>
<dbReference type="PANTHER" id="PTHR43480">
    <property type="entry name" value="ACYL-[ACYL-CARRIER-PROTEIN]--UDP-N-ACETYLGLUCOSAMINE O-ACYLTRANSFERASE"/>
    <property type="match status" value="1"/>
</dbReference>
<evidence type="ECO:0000259" key="6">
    <source>
        <dbReference type="Pfam" id="PF13720"/>
    </source>
</evidence>
<organism evidence="7 8">
    <name type="scientific">Geovibrio thiophilus</name>
    <dbReference type="NCBI Taxonomy" id="139438"/>
    <lineage>
        <taxon>Bacteria</taxon>
        <taxon>Pseudomonadati</taxon>
        <taxon>Deferribacterota</taxon>
        <taxon>Deferribacteres</taxon>
        <taxon>Deferribacterales</taxon>
        <taxon>Geovibrionaceae</taxon>
        <taxon>Geovibrio</taxon>
    </lineage>
</organism>
<reference evidence="7 8" key="1">
    <citation type="submission" date="2019-01" db="EMBL/GenBank/DDBJ databases">
        <title>Geovibrio thiophilus DSM 11263, complete genome.</title>
        <authorList>
            <person name="Spring S."/>
            <person name="Bunk B."/>
            <person name="Sproer C."/>
        </authorList>
    </citation>
    <scope>NUCLEOTIDE SEQUENCE [LARGE SCALE GENOMIC DNA]</scope>
    <source>
        <strain evidence="7 8">DSM 11263</strain>
    </source>
</reference>
<evidence type="ECO:0000256" key="4">
    <source>
        <dbReference type="ARBA" id="ARBA00023098"/>
    </source>
</evidence>
<keyword evidence="4" id="KW-0443">Lipid metabolism</keyword>
<protein>
    <submittedName>
        <fullName evidence="7">Acyl-ACP--UDP-N-acetylglucosamine O-acyltransferase</fullName>
        <ecNumber evidence="7">2.3.1.129</ecNumber>
    </submittedName>
</protein>
<dbReference type="Gene3D" id="2.160.10.10">
    <property type="entry name" value="Hexapeptide repeat proteins"/>
    <property type="match status" value="1"/>
</dbReference>
<gene>
    <name evidence="7" type="ORF">EP073_11645</name>
</gene>
<dbReference type="InterPro" id="IPR029098">
    <property type="entry name" value="Acetyltransf_C"/>
</dbReference>
<keyword evidence="2" id="KW-0441">Lipid A biosynthesis</keyword>
<dbReference type="RefSeq" id="WP_128467314.1">
    <property type="nucleotide sequence ID" value="NZ_CP035108.1"/>
</dbReference>
<dbReference type="GO" id="GO:0008780">
    <property type="term" value="F:acyl-[acyl-carrier-protein]-UDP-N-acetylglucosamine O-acyltransferase activity"/>
    <property type="evidence" value="ECO:0007669"/>
    <property type="project" value="UniProtKB-EC"/>
</dbReference>
<dbReference type="InterPro" id="IPR001451">
    <property type="entry name" value="Hexapep"/>
</dbReference>
<dbReference type="KEGG" id="gtl:EP073_11645"/>
<dbReference type="InterPro" id="IPR010137">
    <property type="entry name" value="Lipid_A_LpxA"/>
</dbReference>
<dbReference type="EC" id="2.3.1.129" evidence="7"/>
<dbReference type="Pfam" id="PF13720">
    <property type="entry name" value="Acetyltransf_11"/>
    <property type="match status" value="1"/>
</dbReference>
<dbReference type="Gene3D" id="1.20.1180.10">
    <property type="entry name" value="Udp N-acetylglucosamine O-acyltransferase, C-terminal domain"/>
    <property type="match status" value="1"/>
</dbReference>
<dbReference type="InterPro" id="IPR037157">
    <property type="entry name" value="Acetyltransf_C_sf"/>
</dbReference>